<evidence type="ECO:0000313" key="4">
    <source>
        <dbReference type="Proteomes" id="UP000229098"/>
    </source>
</evidence>
<dbReference type="GO" id="GO:0004519">
    <property type="term" value="F:endonuclease activity"/>
    <property type="evidence" value="ECO:0007669"/>
    <property type="project" value="UniProtKB-KW"/>
</dbReference>
<accession>A0A2M8KW78</accession>
<dbReference type="Gene3D" id="3.40.1440.10">
    <property type="entry name" value="GIY-YIG endonuclease"/>
    <property type="match status" value="1"/>
</dbReference>
<dbReference type="EMBL" id="PFEF01000010">
    <property type="protein sequence ID" value="PJE64162.1"/>
    <property type="molecule type" value="Genomic_DNA"/>
</dbReference>
<dbReference type="PANTHER" id="PTHR34477:SF1">
    <property type="entry name" value="UPF0213 PROTEIN YHBQ"/>
    <property type="match status" value="1"/>
</dbReference>
<sequence>MYYVYIIECMDGSLYTGFTTDPARRFKEHEAGMGSKYTGVHRPRKLVHTESFSTRSLAMKREAEIKSWPRGKKVALIMTH</sequence>
<dbReference type="PANTHER" id="PTHR34477">
    <property type="entry name" value="UPF0213 PROTEIN YHBQ"/>
    <property type="match status" value="1"/>
</dbReference>
<dbReference type="InterPro" id="IPR000305">
    <property type="entry name" value="GIY-YIG_endonuc"/>
</dbReference>
<dbReference type="Proteomes" id="UP000229098">
    <property type="component" value="Unassembled WGS sequence"/>
</dbReference>
<evidence type="ECO:0000313" key="3">
    <source>
        <dbReference type="EMBL" id="PJE64162.1"/>
    </source>
</evidence>
<proteinExistence type="inferred from homology"/>
<keyword evidence="3" id="KW-0378">Hydrolase</keyword>
<feature type="domain" description="GIY-YIG" evidence="2">
    <location>
        <begin position="1"/>
        <end position="75"/>
    </location>
</feature>
<dbReference type="Pfam" id="PF01541">
    <property type="entry name" value="GIY-YIG"/>
    <property type="match status" value="1"/>
</dbReference>
<evidence type="ECO:0000256" key="1">
    <source>
        <dbReference type="ARBA" id="ARBA00007435"/>
    </source>
</evidence>
<dbReference type="CDD" id="cd10456">
    <property type="entry name" value="GIY-YIG_UPF0213"/>
    <property type="match status" value="1"/>
</dbReference>
<evidence type="ECO:0000259" key="2">
    <source>
        <dbReference type="PROSITE" id="PS50164"/>
    </source>
</evidence>
<keyword evidence="3" id="KW-0540">Nuclease</keyword>
<comment type="caution">
    <text evidence="3">The sequence shown here is derived from an EMBL/GenBank/DDBJ whole genome shotgun (WGS) entry which is preliminary data.</text>
</comment>
<dbReference type="PROSITE" id="PS50164">
    <property type="entry name" value="GIY_YIG"/>
    <property type="match status" value="1"/>
</dbReference>
<dbReference type="InterPro" id="IPR050190">
    <property type="entry name" value="UPF0213_domain"/>
</dbReference>
<name>A0A2M8KW78_9BACT</name>
<organism evidence="3 4">
    <name type="scientific">Candidatus Ryanbacteria bacterium CG10_big_fil_rev_8_21_14_0_10_43_42</name>
    <dbReference type="NCBI Taxonomy" id="1974864"/>
    <lineage>
        <taxon>Bacteria</taxon>
        <taxon>Candidatus Ryaniibacteriota</taxon>
    </lineage>
</organism>
<dbReference type="AlphaFoldDB" id="A0A2M8KW78"/>
<keyword evidence="3" id="KW-0255">Endonuclease</keyword>
<dbReference type="SUPFAM" id="SSF82771">
    <property type="entry name" value="GIY-YIG endonuclease"/>
    <property type="match status" value="1"/>
</dbReference>
<protein>
    <submittedName>
        <fullName evidence="3">Endonuclease</fullName>
    </submittedName>
</protein>
<comment type="similarity">
    <text evidence="1">Belongs to the UPF0213 family.</text>
</comment>
<gene>
    <name evidence="3" type="ORF">COU90_04235</name>
</gene>
<reference evidence="4" key="1">
    <citation type="submission" date="2017-09" db="EMBL/GenBank/DDBJ databases">
        <title>Depth-based differentiation of microbial function through sediment-hosted aquifers and enrichment of novel symbionts in the deep terrestrial subsurface.</title>
        <authorList>
            <person name="Probst A.J."/>
            <person name="Ladd B."/>
            <person name="Jarett J.K."/>
            <person name="Geller-Mcgrath D.E."/>
            <person name="Sieber C.M.K."/>
            <person name="Emerson J.B."/>
            <person name="Anantharaman K."/>
            <person name="Thomas B.C."/>
            <person name="Malmstrom R."/>
            <person name="Stieglmeier M."/>
            <person name="Klingl A."/>
            <person name="Woyke T."/>
            <person name="Ryan C.M."/>
            <person name="Banfield J.F."/>
        </authorList>
    </citation>
    <scope>NUCLEOTIDE SEQUENCE [LARGE SCALE GENOMIC DNA]</scope>
</reference>
<dbReference type="InterPro" id="IPR035901">
    <property type="entry name" value="GIY-YIG_endonuc_sf"/>
</dbReference>